<dbReference type="WBParaSite" id="EVEC_0001195201-mRNA-1">
    <property type="protein sequence ID" value="EVEC_0001195201-mRNA-1"/>
    <property type="gene ID" value="EVEC_0001195201"/>
</dbReference>
<proteinExistence type="predicted"/>
<dbReference type="OrthoDB" id="10641754at2759"/>
<reference evidence="2 3" key="2">
    <citation type="submission" date="2018-10" db="EMBL/GenBank/DDBJ databases">
        <authorList>
            <consortium name="Pathogen Informatics"/>
        </authorList>
    </citation>
    <scope>NUCLEOTIDE SEQUENCE [LARGE SCALE GENOMIC DNA]</scope>
</reference>
<feature type="compositionally biased region" description="Basic and acidic residues" evidence="1">
    <location>
        <begin position="231"/>
        <end position="242"/>
    </location>
</feature>
<feature type="region of interest" description="Disordered" evidence="1">
    <location>
        <begin position="121"/>
        <end position="273"/>
    </location>
</feature>
<feature type="compositionally biased region" description="Basic residues" evidence="1">
    <location>
        <begin position="259"/>
        <end position="273"/>
    </location>
</feature>
<evidence type="ECO:0000256" key="1">
    <source>
        <dbReference type="SAM" id="MobiDB-lite"/>
    </source>
</evidence>
<sequence>MRDESSKAFCVHFLTHVEEMNFSAVALGAYDEEDDLKGVPPGVVVNIAPLGIPPPPSAPVPLASGQLALEGSAELQQERRLKARLFMEKILNEKRAAKIRAQKEEQMEKERELAAKLKVANERKERVEKPSSSGIGQALKTLPSTSKEPTSAEKIELKSPLATTEIDRLISSKIDKALNDCLSKRREERDSRYKDKTKKEKTKKKRRSECEEDGEILENKRKKKKKHRRDRSQSNESKSESRRSKHKKRRRSSSVEERRKRHRSRSSSRKKAR</sequence>
<feature type="compositionally biased region" description="Basic residues" evidence="1">
    <location>
        <begin position="243"/>
        <end position="252"/>
    </location>
</feature>
<organism evidence="4">
    <name type="scientific">Enterobius vermicularis</name>
    <name type="common">Human pinworm</name>
    <dbReference type="NCBI Taxonomy" id="51028"/>
    <lineage>
        <taxon>Eukaryota</taxon>
        <taxon>Metazoa</taxon>
        <taxon>Ecdysozoa</taxon>
        <taxon>Nematoda</taxon>
        <taxon>Chromadorea</taxon>
        <taxon>Rhabditida</taxon>
        <taxon>Spirurina</taxon>
        <taxon>Oxyuridomorpha</taxon>
        <taxon>Oxyuroidea</taxon>
        <taxon>Oxyuridae</taxon>
        <taxon>Enterobius</taxon>
    </lineage>
</organism>
<protein>
    <submittedName>
        <fullName evidence="2 4">Uncharacterized protein</fullName>
    </submittedName>
</protein>
<dbReference type="Proteomes" id="UP000274131">
    <property type="component" value="Unassembled WGS sequence"/>
</dbReference>
<gene>
    <name evidence="2" type="ORF">EVEC_LOCUS11197</name>
</gene>
<feature type="compositionally biased region" description="Basic residues" evidence="1">
    <location>
        <begin position="220"/>
        <end position="230"/>
    </location>
</feature>
<evidence type="ECO:0000313" key="3">
    <source>
        <dbReference type="Proteomes" id="UP000274131"/>
    </source>
</evidence>
<evidence type="ECO:0000313" key="4">
    <source>
        <dbReference type="WBParaSite" id="EVEC_0001195201-mRNA-1"/>
    </source>
</evidence>
<evidence type="ECO:0000313" key="2">
    <source>
        <dbReference type="EMBL" id="VDD96446.1"/>
    </source>
</evidence>
<reference evidence="4" key="1">
    <citation type="submission" date="2017-02" db="UniProtKB">
        <authorList>
            <consortium name="WormBaseParasite"/>
        </authorList>
    </citation>
    <scope>IDENTIFICATION</scope>
</reference>
<dbReference type="EMBL" id="UXUI01011705">
    <property type="protein sequence ID" value="VDD96446.1"/>
    <property type="molecule type" value="Genomic_DNA"/>
</dbReference>
<name>A0A0N4VM01_ENTVE</name>
<keyword evidence="3" id="KW-1185">Reference proteome</keyword>
<dbReference type="AlphaFoldDB" id="A0A0N4VM01"/>
<feature type="compositionally biased region" description="Basic and acidic residues" evidence="1">
    <location>
        <begin position="165"/>
        <end position="198"/>
    </location>
</feature>
<accession>A0A0N4VM01</accession>